<dbReference type="Pfam" id="PF05504">
    <property type="entry name" value="Spore_GerAC"/>
    <property type="match status" value="1"/>
</dbReference>
<keyword evidence="4" id="KW-0732">Signal</keyword>
<dbReference type="InterPro" id="IPR046953">
    <property type="entry name" value="Spore_GerAC-like_C"/>
</dbReference>
<evidence type="ECO:0000259" key="8">
    <source>
        <dbReference type="Pfam" id="PF05504"/>
    </source>
</evidence>
<dbReference type="OrthoDB" id="9816067at2"/>
<accession>A0A0A2UZ13</accession>
<dbReference type="InterPro" id="IPR057336">
    <property type="entry name" value="GerAC_N"/>
</dbReference>
<comment type="similarity">
    <text evidence="2">Belongs to the GerABKC lipoprotein family.</text>
</comment>
<keyword evidence="6" id="KW-0564">Palmitate</keyword>
<dbReference type="GO" id="GO:0009847">
    <property type="term" value="P:spore germination"/>
    <property type="evidence" value="ECO:0007669"/>
    <property type="project" value="InterPro"/>
</dbReference>
<evidence type="ECO:0000313" key="11">
    <source>
        <dbReference type="Proteomes" id="UP000030153"/>
    </source>
</evidence>
<evidence type="ECO:0000256" key="5">
    <source>
        <dbReference type="ARBA" id="ARBA00023136"/>
    </source>
</evidence>
<protein>
    <submittedName>
        <fullName evidence="10">Uncharacterized protein</fullName>
    </submittedName>
</protein>
<evidence type="ECO:0000256" key="7">
    <source>
        <dbReference type="ARBA" id="ARBA00023288"/>
    </source>
</evidence>
<keyword evidence="5" id="KW-0472">Membrane</keyword>
<dbReference type="Pfam" id="PF25198">
    <property type="entry name" value="Spore_GerAC_N"/>
    <property type="match status" value="1"/>
</dbReference>
<organism evidence="10 11">
    <name type="scientific">Pontibacillus chungwhensis BH030062</name>
    <dbReference type="NCBI Taxonomy" id="1385513"/>
    <lineage>
        <taxon>Bacteria</taxon>
        <taxon>Bacillati</taxon>
        <taxon>Bacillota</taxon>
        <taxon>Bacilli</taxon>
        <taxon>Bacillales</taxon>
        <taxon>Bacillaceae</taxon>
        <taxon>Pontibacillus</taxon>
    </lineage>
</organism>
<evidence type="ECO:0000259" key="9">
    <source>
        <dbReference type="Pfam" id="PF25198"/>
    </source>
</evidence>
<dbReference type="PANTHER" id="PTHR35789">
    <property type="entry name" value="SPORE GERMINATION PROTEIN B3"/>
    <property type="match status" value="1"/>
</dbReference>
<evidence type="ECO:0000256" key="1">
    <source>
        <dbReference type="ARBA" id="ARBA00004635"/>
    </source>
</evidence>
<evidence type="ECO:0000313" key="10">
    <source>
        <dbReference type="EMBL" id="KGP92013.1"/>
    </source>
</evidence>
<feature type="domain" description="Spore germination protein N-terminal" evidence="9">
    <location>
        <begin position="19"/>
        <end position="198"/>
    </location>
</feature>
<evidence type="ECO:0000256" key="4">
    <source>
        <dbReference type="ARBA" id="ARBA00022729"/>
    </source>
</evidence>
<dbReference type="InterPro" id="IPR008844">
    <property type="entry name" value="Spore_GerAC-like"/>
</dbReference>
<evidence type="ECO:0000256" key="3">
    <source>
        <dbReference type="ARBA" id="ARBA00022544"/>
    </source>
</evidence>
<comment type="subcellular location">
    <subcellularLocation>
        <location evidence="1">Membrane</location>
        <topology evidence="1">Lipid-anchor</topology>
    </subcellularLocation>
</comment>
<dbReference type="NCBIfam" id="TIGR02887">
    <property type="entry name" value="spore_ger_x_C"/>
    <property type="match status" value="1"/>
</dbReference>
<evidence type="ECO:0000256" key="6">
    <source>
        <dbReference type="ARBA" id="ARBA00023139"/>
    </source>
</evidence>
<dbReference type="Proteomes" id="UP000030153">
    <property type="component" value="Unassembled WGS sequence"/>
</dbReference>
<proteinExistence type="inferred from homology"/>
<comment type="caution">
    <text evidence="10">The sequence shown here is derived from an EMBL/GenBank/DDBJ whole genome shotgun (WGS) entry which is preliminary data.</text>
</comment>
<keyword evidence="3" id="KW-0309">Germination</keyword>
<dbReference type="RefSeq" id="WP_036782011.1">
    <property type="nucleotide sequence ID" value="NZ_AVBG01000004.1"/>
</dbReference>
<keyword evidence="11" id="KW-1185">Reference proteome</keyword>
<sequence>MRAICILIVAVFVLTGCWDHREIEELGIITGVAIDKPEDSAQSHMLTVTNQYVLPQSISSQVKSGTSGSKPYVNETVTAPSILQTIREQSKFVSRPPYYYHLKTVVISKELAETTDLLKLTYFFNRDHEIRRSVQVFISEEEAETLFNIAPEEDKVPSIYLDKITHNYTTKTAEMAPTISLGDISKYFSHQKSFIIPFASLKENAIYINGGVIVNADSKKVVGVLSKDETRAFNWINERSQGGVIEVFGVDEGQQHPFTFEIKKMSSKVTPNYQNDILTYDIHLSFQGKLGEDWSYDSDQFNQEYVEKQEKAIEERIQSIVVNSIEKAQKEHKVDYYELMEPFRINYTKEWYKIKDDWNQFFTKANFNVDVSVLVEHYQDVGRKLPFKP</sequence>
<keyword evidence="7" id="KW-0449">Lipoprotein</keyword>
<reference evidence="10 11" key="1">
    <citation type="submission" date="2013-08" db="EMBL/GenBank/DDBJ databases">
        <title>Genome of Pontibacillus chungwhensis.</title>
        <authorList>
            <person name="Wang Q."/>
            <person name="Wang G."/>
        </authorList>
    </citation>
    <scope>NUCLEOTIDE SEQUENCE [LARGE SCALE GENOMIC DNA]</scope>
    <source>
        <strain evidence="10 11">BH030062</strain>
    </source>
</reference>
<evidence type="ECO:0000256" key="2">
    <source>
        <dbReference type="ARBA" id="ARBA00007886"/>
    </source>
</evidence>
<dbReference type="PANTHER" id="PTHR35789:SF1">
    <property type="entry name" value="SPORE GERMINATION PROTEIN B3"/>
    <property type="match status" value="1"/>
</dbReference>
<name>A0A0A2UZ13_9BACI</name>
<dbReference type="PROSITE" id="PS51257">
    <property type="entry name" value="PROKAR_LIPOPROTEIN"/>
    <property type="match status" value="1"/>
</dbReference>
<dbReference type="Gene3D" id="3.30.300.210">
    <property type="entry name" value="Nutrient germinant receptor protein C, domain 3"/>
    <property type="match status" value="1"/>
</dbReference>
<dbReference type="AlphaFoldDB" id="A0A0A2UZ13"/>
<dbReference type="STRING" id="1385513.N780_16215"/>
<dbReference type="GO" id="GO:0016020">
    <property type="term" value="C:membrane"/>
    <property type="evidence" value="ECO:0007669"/>
    <property type="project" value="UniProtKB-SubCell"/>
</dbReference>
<feature type="domain" description="Spore germination GerAC-like C-terminal" evidence="8">
    <location>
        <begin position="217"/>
        <end position="377"/>
    </location>
</feature>
<dbReference type="InterPro" id="IPR038501">
    <property type="entry name" value="Spore_GerAC_C_sf"/>
</dbReference>
<gene>
    <name evidence="10" type="ORF">N780_16215</name>
</gene>
<dbReference type="Gene3D" id="6.20.190.10">
    <property type="entry name" value="Nutrient germinant receptor protein C, domain 1"/>
    <property type="match status" value="1"/>
</dbReference>
<dbReference type="EMBL" id="AVBG01000004">
    <property type="protein sequence ID" value="KGP92013.1"/>
    <property type="molecule type" value="Genomic_DNA"/>
</dbReference>
<dbReference type="eggNOG" id="ENOG502Z9N7">
    <property type="taxonomic scope" value="Bacteria"/>
</dbReference>